<evidence type="ECO:0000256" key="5">
    <source>
        <dbReference type="ARBA" id="ARBA00022898"/>
    </source>
</evidence>
<protein>
    <recommendedName>
        <fullName evidence="4">cystathionine gamma-lyase</fullName>
        <ecNumber evidence="4">4.4.1.1</ecNumber>
    </recommendedName>
    <alternativeName>
        <fullName evidence="7">Gamma-cystathionase</fullName>
    </alternativeName>
</protein>
<keyword evidence="6" id="KW-0198">Cysteine biosynthesis</keyword>
<keyword evidence="5 8" id="KW-0663">Pyridoxal phosphate</keyword>
<evidence type="ECO:0000256" key="8">
    <source>
        <dbReference type="PIRSR" id="PIRSR001434-2"/>
    </source>
</evidence>
<comment type="similarity">
    <text evidence="3 9">Belongs to the trans-sulfuration enzymes family.</text>
</comment>
<evidence type="ECO:0000256" key="7">
    <source>
        <dbReference type="ARBA" id="ARBA00029853"/>
    </source>
</evidence>
<dbReference type="PANTHER" id="PTHR11808">
    <property type="entry name" value="TRANS-SULFURATION ENZYME FAMILY MEMBER"/>
    <property type="match status" value="1"/>
</dbReference>
<dbReference type="CDD" id="cd00614">
    <property type="entry name" value="CGS_like"/>
    <property type="match status" value="1"/>
</dbReference>
<dbReference type="AlphaFoldDB" id="A0ABD2P209"/>
<dbReference type="Proteomes" id="UP001516400">
    <property type="component" value="Unassembled WGS sequence"/>
</dbReference>
<evidence type="ECO:0000256" key="3">
    <source>
        <dbReference type="ARBA" id="ARBA00009077"/>
    </source>
</evidence>
<dbReference type="EC" id="4.4.1.1" evidence="4"/>
<proteinExistence type="inferred from homology"/>
<reference evidence="10 11" key="1">
    <citation type="journal article" date="2021" name="BMC Biol.">
        <title>Horizontally acquired antibacterial genes associated with adaptive radiation of ladybird beetles.</title>
        <authorList>
            <person name="Li H.S."/>
            <person name="Tang X.F."/>
            <person name="Huang Y.H."/>
            <person name="Xu Z.Y."/>
            <person name="Chen M.L."/>
            <person name="Du X.Y."/>
            <person name="Qiu B.Y."/>
            <person name="Chen P.T."/>
            <person name="Zhang W."/>
            <person name="Slipinski A."/>
            <person name="Escalona H.E."/>
            <person name="Waterhouse R.M."/>
            <person name="Zwick A."/>
            <person name="Pang H."/>
        </authorList>
    </citation>
    <scope>NUCLEOTIDE SEQUENCE [LARGE SCALE GENOMIC DNA]</scope>
    <source>
        <strain evidence="10">SYSU2018</strain>
    </source>
</reference>
<dbReference type="FunFam" id="3.40.640.10:FF:000009">
    <property type="entry name" value="Cystathionine gamma-synthase homolog"/>
    <property type="match status" value="1"/>
</dbReference>
<dbReference type="Gene3D" id="3.90.1150.10">
    <property type="entry name" value="Aspartate Aminotransferase, domain 1"/>
    <property type="match status" value="1"/>
</dbReference>
<comment type="caution">
    <text evidence="10">The sequence shown here is derived from an EMBL/GenBank/DDBJ whole genome shotgun (WGS) entry which is preliminary data.</text>
</comment>
<comment type="cofactor">
    <cofactor evidence="1 9">
        <name>pyridoxal 5'-phosphate</name>
        <dbReference type="ChEBI" id="CHEBI:597326"/>
    </cofactor>
</comment>
<comment type="pathway">
    <text evidence="2">Amino-acid biosynthesis; L-cysteine biosynthesis; L-cysteine from L-homocysteine and L-serine: step 2/2.</text>
</comment>
<dbReference type="InterPro" id="IPR015422">
    <property type="entry name" value="PyrdxlP-dep_Trfase_small"/>
</dbReference>
<keyword evidence="11" id="KW-1185">Reference proteome</keyword>
<dbReference type="InterPro" id="IPR000277">
    <property type="entry name" value="Cys/Met-Metab_PyrdxlP-dep_enz"/>
</dbReference>
<dbReference type="Pfam" id="PF01053">
    <property type="entry name" value="Cys_Met_Meta_PP"/>
    <property type="match status" value="1"/>
</dbReference>
<dbReference type="GO" id="GO:0019344">
    <property type="term" value="P:cysteine biosynthetic process"/>
    <property type="evidence" value="ECO:0007669"/>
    <property type="project" value="UniProtKB-KW"/>
</dbReference>
<dbReference type="Gene3D" id="3.40.640.10">
    <property type="entry name" value="Type I PLP-dependent aspartate aminotransferase-like (Major domain)"/>
    <property type="match status" value="1"/>
</dbReference>
<dbReference type="EMBL" id="JABFTP020000165">
    <property type="protein sequence ID" value="KAL3284820.1"/>
    <property type="molecule type" value="Genomic_DNA"/>
</dbReference>
<evidence type="ECO:0000256" key="1">
    <source>
        <dbReference type="ARBA" id="ARBA00001933"/>
    </source>
</evidence>
<name>A0ABD2P209_9CUCU</name>
<dbReference type="GO" id="GO:0009086">
    <property type="term" value="P:methionine biosynthetic process"/>
    <property type="evidence" value="ECO:0007669"/>
    <property type="project" value="UniProtKB-ARBA"/>
</dbReference>
<organism evidence="10 11">
    <name type="scientific">Cryptolaemus montrouzieri</name>
    <dbReference type="NCBI Taxonomy" id="559131"/>
    <lineage>
        <taxon>Eukaryota</taxon>
        <taxon>Metazoa</taxon>
        <taxon>Ecdysozoa</taxon>
        <taxon>Arthropoda</taxon>
        <taxon>Hexapoda</taxon>
        <taxon>Insecta</taxon>
        <taxon>Pterygota</taxon>
        <taxon>Neoptera</taxon>
        <taxon>Endopterygota</taxon>
        <taxon>Coleoptera</taxon>
        <taxon>Polyphaga</taxon>
        <taxon>Cucujiformia</taxon>
        <taxon>Coccinelloidea</taxon>
        <taxon>Coccinellidae</taxon>
        <taxon>Scymninae</taxon>
        <taxon>Scymnini</taxon>
        <taxon>Cryptolaemus</taxon>
    </lineage>
</organism>
<evidence type="ECO:0000313" key="10">
    <source>
        <dbReference type="EMBL" id="KAL3284820.1"/>
    </source>
</evidence>
<feature type="modified residue" description="N6-(pyridoxal phosphate)lysine" evidence="8">
    <location>
        <position position="205"/>
    </location>
</feature>
<evidence type="ECO:0000313" key="11">
    <source>
        <dbReference type="Proteomes" id="UP001516400"/>
    </source>
</evidence>
<gene>
    <name evidence="10" type="ORF">HHI36_018959</name>
</gene>
<sequence>MAEGGKYLPLPKGFATTAIHTAQNPEEWGNAVIPPISISSTYKRIGPGDGTKYEYSRTGNPTRDTLEKVIATLECGKYGICSSSGLGAVTTVMGLLKQGDHLICVEEVYGGTDRLIKRMANNYGIELTFSGVDVADFEKALKPNTKMIWVETPSNPTLKVCDIEGVAELAKKNKVILVIDNTFLTPYFQRPLTLGADIVMHSLSKYLSGHSDIIMGAVVTSDEKLHQEMRFLQHTLGVVPSPFDCYLVLRSLKTLSLRMEQHSKSSLKIAKYFEGHPKIEKLIHPGLSSHPQHNLAKKQTSGHSGMMSMYLKGNLETSKRFLSSLKIFTTAGSLGNSGSLIELPCLISHNSVPLEQREKMGITDNLVRMSIGLEDTDDLIADLDQALAVI</sequence>
<keyword evidence="6" id="KW-0028">Amino-acid biosynthesis</keyword>
<evidence type="ECO:0000256" key="9">
    <source>
        <dbReference type="RuleBase" id="RU362118"/>
    </source>
</evidence>
<dbReference type="InterPro" id="IPR015421">
    <property type="entry name" value="PyrdxlP-dep_Trfase_major"/>
</dbReference>
<accession>A0ABD2P209</accession>
<evidence type="ECO:0000256" key="2">
    <source>
        <dbReference type="ARBA" id="ARBA00005038"/>
    </source>
</evidence>
<dbReference type="SUPFAM" id="SSF53383">
    <property type="entry name" value="PLP-dependent transferases"/>
    <property type="match status" value="1"/>
</dbReference>
<dbReference type="PIRSF" id="PIRSF001434">
    <property type="entry name" value="CGS"/>
    <property type="match status" value="1"/>
</dbReference>
<dbReference type="FunFam" id="3.90.1150.10:FF:000033">
    <property type="entry name" value="Cystathionine gamma-synthase"/>
    <property type="match status" value="1"/>
</dbReference>
<dbReference type="PANTHER" id="PTHR11808:SF15">
    <property type="entry name" value="CYSTATHIONINE GAMMA-LYASE"/>
    <property type="match status" value="1"/>
</dbReference>
<evidence type="ECO:0000256" key="4">
    <source>
        <dbReference type="ARBA" id="ARBA00012085"/>
    </source>
</evidence>
<dbReference type="InterPro" id="IPR015424">
    <property type="entry name" value="PyrdxlP-dep_Trfase"/>
</dbReference>
<evidence type="ECO:0000256" key="6">
    <source>
        <dbReference type="ARBA" id="ARBA00023192"/>
    </source>
</evidence>